<gene>
    <name evidence="3" type="ORF">QTG54_011441</name>
</gene>
<feature type="domain" description="Stc1" evidence="2">
    <location>
        <begin position="272"/>
        <end position="303"/>
    </location>
</feature>
<dbReference type="InterPro" id="IPR024630">
    <property type="entry name" value="Stc1"/>
</dbReference>
<dbReference type="SMART" id="SM00248">
    <property type="entry name" value="ANK"/>
    <property type="match status" value="2"/>
</dbReference>
<dbReference type="Pfam" id="PF12898">
    <property type="entry name" value="Stc1"/>
    <property type="match status" value="1"/>
</dbReference>
<dbReference type="InterPro" id="IPR036770">
    <property type="entry name" value="Ankyrin_rpt-contain_sf"/>
</dbReference>
<dbReference type="Pfam" id="PF00023">
    <property type="entry name" value="Ank"/>
    <property type="match status" value="1"/>
</dbReference>
<evidence type="ECO:0000313" key="4">
    <source>
        <dbReference type="Proteomes" id="UP001224775"/>
    </source>
</evidence>
<dbReference type="SUPFAM" id="SSF48403">
    <property type="entry name" value="Ankyrin repeat"/>
    <property type="match status" value="1"/>
</dbReference>
<dbReference type="Proteomes" id="UP001224775">
    <property type="component" value="Unassembled WGS sequence"/>
</dbReference>
<dbReference type="InterPro" id="IPR002110">
    <property type="entry name" value="Ankyrin_rpt"/>
</dbReference>
<proteinExistence type="predicted"/>
<dbReference type="Gene3D" id="1.25.40.20">
    <property type="entry name" value="Ankyrin repeat-containing domain"/>
    <property type="match status" value="1"/>
</dbReference>
<feature type="region of interest" description="Disordered" evidence="1">
    <location>
        <begin position="1"/>
        <end position="24"/>
    </location>
</feature>
<sequence>MITTPSPSAHMITSPTVKAPPPINESKPAIVKAAARGDLEAVKRIVEAAASISITEKNKTMNQAPIWTEILSVEENGPNSSGDGNTTIQTTISQEWFDVTATTMAAIRGHHHVLQYLLEEGADPTLKGCPKDAIQSDEDDPVVADQKELHMNAFDVSKDLFKKIRSCRRSHDLLMVCKPYWRRCFYSSSSASKCKRESFTNIPLCALSQLKDVIRRVPPISQYPLKCDYYDESLVDTMPTFAIVGQKRKEAMGAMTLQQHQLQPVYGGGRLRRCFVCNQAKNETSFSRNQKKKGPEAACISCVATANIQVAGEEKAKVVVQPLPQAQLVHVPIHNSSINVNVAPSRQGGDIAARDYQQFLDEGY</sequence>
<organism evidence="3 4">
    <name type="scientific">Skeletonema marinoi</name>
    <dbReference type="NCBI Taxonomy" id="267567"/>
    <lineage>
        <taxon>Eukaryota</taxon>
        <taxon>Sar</taxon>
        <taxon>Stramenopiles</taxon>
        <taxon>Ochrophyta</taxon>
        <taxon>Bacillariophyta</taxon>
        <taxon>Coscinodiscophyceae</taxon>
        <taxon>Thalassiosirophycidae</taxon>
        <taxon>Thalassiosirales</taxon>
        <taxon>Skeletonemataceae</taxon>
        <taxon>Skeletonema</taxon>
        <taxon>Skeletonema marinoi-dohrnii complex</taxon>
    </lineage>
</organism>
<dbReference type="EMBL" id="JATAAI010000022">
    <property type="protein sequence ID" value="KAK1738147.1"/>
    <property type="molecule type" value="Genomic_DNA"/>
</dbReference>
<name>A0AAD9D8N1_9STRA</name>
<evidence type="ECO:0000256" key="1">
    <source>
        <dbReference type="SAM" id="MobiDB-lite"/>
    </source>
</evidence>
<feature type="compositionally biased region" description="Polar residues" evidence="1">
    <location>
        <begin position="1"/>
        <end position="16"/>
    </location>
</feature>
<evidence type="ECO:0000313" key="3">
    <source>
        <dbReference type="EMBL" id="KAK1738147.1"/>
    </source>
</evidence>
<keyword evidence="4" id="KW-1185">Reference proteome</keyword>
<reference evidence="3" key="1">
    <citation type="submission" date="2023-06" db="EMBL/GenBank/DDBJ databases">
        <title>Survivors Of The Sea: Transcriptome response of Skeletonema marinoi to long-term dormancy.</title>
        <authorList>
            <person name="Pinder M.I.M."/>
            <person name="Kourtchenko O."/>
            <person name="Robertson E.K."/>
            <person name="Larsson T."/>
            <person name="Maumus F."/>
            <person name="Osuna-Cruz C.M."/>
            <person name="Vancaester E."/>
            <person name="Stenow R."/>
            <person name="Vandepoele K."/>
            <person name="Ploug H."/>
            <person name="Bruchert V."/>
            <person name="Godhe A."/>
            <person name="Topel M."/>
        </authorList>
    </citation>
    <scope>NUCLEOTIDE SEQUENCE</scope>
    <source>
        <strain evidence="3">R05AC</strain>
    </source>
</reference>
<dbReference type="AlphaFoldDB" id="A0AAD9D8N1"/>
<evidence type="ECO:0000259" key="2">
    <source>
        <dbReference type="Pfam" id="PF12898"/>
    </source>
</evidence>
<protein>
    <recommendedName>
        <fullName evidence="2">Stc1 domain-containing protein</fullName>
    </recommendedName>
</protein>
<comment type="caution">
    <text evidence="3">The sequence shown here is derived from an EMBL/GenBank/DDBJ whole genome shotgun (WGS) entry which is preliminary data.</text>
</comment>
<accession>A0AAD9D8N1</accession>